<proteinExistence type="predicted"/>
<name>A0ABV8PGR7_9SPHI</name>
<reference evidence="3" key="1">
    <citation type="journal article" date="2019" name="Int. J. Syst. Evol. Microbiol.">
        <title>The Global Catalogue of Microorganisms (GCM) 10K type strain sequencing project: providing services to taxonomists for standard genome sequencing and annotation.</title>
        <authorList>
            <consortium name="The Broad Institute Genomics Platform"/>
            <consortium name="The Broad Institute Genome Sequencing Center for Infectious Disease"/>
            <person name="Wu L."/>
            <person name="Ma J."/>
        </authorList>
    </citation>
    <scope>NUCLEOTIDE SEQUENCE [LARGE SCALE GENOMIC DNA]</scope>
    <source>
        <strain evidence="3">CCM 8691</strain>
    </source>
</reference>
<comment type="caution">
    <text evidence="2">The sequence shown here is derived from an EMBL/GenBank/DDBJ whole genome shotgun (WGS) entry which is preliminary data.</text>
</comment>
<sequence>MIGFYLLCIGLTIVFLTTPKARKKIVEIYTNVSAFFAGLSNYAQVISQMLFKNSVKKSSPKITNRKINNVMIDKNVAIIPSPDKAPTLSYSSLKIAQSGKTIASTETLLPIINYPCSNSQALDITSAAIDRSNPGIATEIENSNEKENKADNRYVIAQLISGLIEKINTQSAQILEINQEKTIPVNWNPPLAQEKVDTQSLVDQVDTTTNKQDPENPREIEIVGEEINQAQNLEAKRENAKQPEQSFIYSKNEIHSEKTEETDSFSLEQNEMEDIWERRDSLIDEVIEIDEDNEPIDQEKLSFRLDLVIPSWPHRYIYSFSDLNQASSEQKEFYGTFKQEFLQGNCIDTLGNSNYYFILLFDLLQEYESHRDIVKLEKLIDRLSAAYPRTRSYAMRFLLEKMHQASYTQGITRLENRITTEISYMSWDWRSRYRDKLKLSKADMDILEKISLPSNAFVSIPFCGAELVKLYIRSVKVLQEAYKRKNLSQKVEFDLILDLIARKERRYHLNSSNYNYEMKYGSNGLYGYILKYCEQLLRAHYHFKKLSGFERQYTHAAVQEAVKEHITIHIEEALNELSSNITPLDEQTEKALYTIHPTRWKSTLILDQDQDHYQKTGKQRFIAHAEDIIKLNNSNPSLEQIYLELSRFLCELDKQLSIEYFLKYAAQNVSALKLGFKEMPKSMSKKLFKEPASETRFLGVLLKVIKREISISEVLMEVKDFYEPIRKKIKLDENAIQKVQSEFSGTVGLLGEFLSDEDPEEQKPAGIHTPEAKSAEALNNTAKNNTGYKIDFKGIEAGLLELFEKNDFTLESQLINDYCISTGTMSSVLINNLNENCYELIDDLLIEQEGSHYYINKDYYAQIKDI</sequence>
<dbReference type="Pfam" id="PF15615">
    <property type="entry name" value="TerB_C"/>
    <property type="match status" value="1"/>
</dbReference>
<evidence type="ECO:0000259" key="1">
    <source>
        <dbReference type="Pfam" id="PF15615"/>
    </source>
</evidence>
<dbReference type="RefSeq" id="WP_378988831.1">
    <property type="nucleotide sequence ID" value="NZ_JBHSBW010000016.1"/>
</dbReference>
<protein>
    <submittedName>
        <fullName evidence="2">Tellurite resistance TerB C-terminal domain-containing protein</fullName>
    </submittedName>
</protein>
<evidence type="ECO:0000313" key="2">
    <source>
        <dbReference type="EMBL" id="MFC4213537.1"/>
    </source>
</evidence>
<keyword evidence="3" id="KW-1185">Reference proteome</keyword>
<dbReference type="EMBL" id="JBHSBW010000016">
    <property type="protein sequence ID" value="MFC4213537.1"/>
    <property type="molecule type" value="Genomic_DNA"/>
</dbReference>
<gene>
    <name evidence="2" type="ORF">ACFOWA_20265</name>
</gene>
<evidence type="ECO:0000313" key="3">
    <source>
        <dbReference type="Proteomes" id="UP001595789"/>
    </source>
</evidence>
<accession>A0ABV8PGR7</accession>
<feature type="domain" description="TerB-C" evidence="1">
    <location>
        <begin position="719"/>
        <end position="863"/>
    </location>
</feature>
<organism evidence="2 3">
    <name type="scientific">Pedobacter lithocola</name>
    <dbReference type="NCBI Taxonomy" id="1908239"/>
    <lineage>
        <taxon>Bacteria</taxon>
        <taxon>Pseudomonadati</taxon>
        <taxon>Bacteroidota</taxon>
        <taxon>Sphingobacteriia</taxon>
        <taxon>Sphingobacteriales</taxon>
        <taxon>Sphingobacteriaceae</taxon>
        <taxon>Pedobacter</taxon>
    </lineage>
</organism>
<dbReference type="Proteomes" id="UP001595789">
    <property type="component" value="Unassembled WGS sequence"/>
</dbReference>
<dbReference type="InterPro" id="IPR028932">
    <property type="entry name" value="TerB-C"/>
</dbReference>